<evidence type="ECO:0000313" key="1">
    <source>
        <dbReference type="EMBL" id="OJA16289.1"/>
    </source>
</evidence>
<dbReference type="Proteomes" id="UP000183567">
    <property type="component" value="Unassembled WGS sequence"/>
</dbReference>
<sequence length="32" mass="3637">MFYTRSEQTTRLGYWFLMNGTGSHDLVGSLPA</sequence>
<proteinExistence type="predicted"/>
<comment type="caution">
    <text evidence="1">The sequence shown here is derived from an EMBL/GenBank/DDBJ whole genome shotgun (WGS) entry which is preliminary data.</text>
</comment>
<name>A0A1J8QS61_9AGAM</name>
<organism evidence="1 2">
    <name type="scientific">Rhizopogon vesiculosus</name>
    <dbReference type="NCBI Taxonomy" id="180088"/>
    <lineage>
        <taxon>Eukaryota</taxon>
        <taxon>Fungi</taxon>
        <taxon>Dikarya</taxon>
        <taxon>Basidiomycota</taxon>
        <taxon>Agaricomycotina</taxon>
        <taxon>Agaricomycetes</taxon>
        <taxon>Agaricomycetidae</taxon>
        <taxon>Boletales</taxon>
        <taxon>Suillineae</taxon>
        <taxon>Rhizopogonaceae</taxon>
        <taxon>Rhizopogon</taxon>
    </lineage>
</organism>
<dbReference type="AlphaFoldDB" id="A0A1J8QS61"/>
<dbReference type="EMBL" id="LVVM01002668">
    <property type="protein sequence ID" value="OJA16289.1"/>
    <property type="molecule type" value="Genomic_DNA"/>
</dbReference>
<dbReference type="OrthoDB" id="10485832at2759"/>
<keyword evidence="2" id="KW-1185">Reference proteome</keyword>
<protein>
    <submittedName>
        <fullName evidence="1">Uncharacterized protein</fullName>
    </submittedName>
</protein>
<reference evidence="1 2" key="1">
    <citation type="submission" date="2016-03" db="EMBL/GenBank/DDBJ databases">
        <title>Comparative genomics of the ectomycorrhizal sister species Rhizopogon vinicolor and Rhizopogon vesiculosus (Basidiomycota: Boletales) reveals a divergence of the mating type B locus.</title>
        <authorList>
            <person name="Mujic A.B."/>
            <person name="Kuo A."/>
            <person name="Tritt A."/>
            <person name="Lipzen A."/>
            <person name="Chen C."/>
            <person name="Johnson J."/>
            <person name="Sharma A."/>
            <person name="Barry K."/>
            <person name="Grigoriev I.V."/>
            <person name="Spatafora J.W."/>
        </authorList>
    </citation>
    <scope>NUCLEOTIDE SEQUENCE [LARGE SCALE GENOMIC DNA]</scope>
    <source>
        <strain evidence="1 2">AM-OR11-056</strain>
    </source>
</reference>
<evidence type="ECO:0000313" key="2">
    <source>
        <dbReference type="Proteomes" id="UP000183567"/>
    </source>
</evidence>
<accession>A0A1J8QS61</accession>
<gene>
    <name evidence="1" type="ORF">AZE42_10756</name>
</gene>